<sequence length="652" mass="74842">MTIKKLGMRHILTICLTSALLSGCESYAISNDGSPTSKKTIKKRPNFVWLVSEDNSKRYLKLYNAKGAEMPNIESLAKQGLVFNNAFSNSPVCSTARTTLALGAYPAKLAMEYHRPFERINLPRELSTISDYLTKAGYYTSNDAKEDYNFVSPENNWSSSKKGASWHDRKAGQPFFHMQTWKTTHEGKLHFPESDIENLPTIHNPNSVELDPIHPNTELFRYTYARYLDLHKKVDKEMGVVINQLKEEGLLEDTFIFYFGDHGGVLPGSKGFVSERGLNVPLVVRVPKNFRHLLHKDLQAKLSTRVDGVISFIDFAPTLLELAGLPKSKLQDGESFLSKNLSLDDLNKRNTNFSFADRFDEKYDMVRGFRKGKYKYIRNYLPFNPDGLFSSYRYKQAAYREWKHLFKANKLNSVQSAFFKRKPLEALYDLEQDPFETKNLALLPQYTEKVIKMRAGLQKKLQSMPDLAFYPESYLVDIAKDDPIIFSLKHKSDIARFINIIDMSLQPFEQVKNKLKAVLLSNEQWERYWAMNAVLAFGDKANEFLPIIEKIRQSDINLINRSRAIQYLALNNGVSPQLELEDLVKQAKDPLTALAILNIATQLHDTLGIAFNIELNKLLKNSTETRGTSMESFHKRTVDGWFKARMDYLKNI</sequence>
<dbReference type="GO" id="GO:0004065">
    <property type="term" value="F:arylsulfatase activity"/>
    <property type="evidence" value="ECO:0007669"/>
    <property type="project" value="TreeGrafter"/>
</dbReference>
<dbReference type="InterPro" id="IPR000917">
    <property type="entry name" value="Sulfatase_N"/>
</dbReference>
<keyword evidence="4" id="KW-0614">Plasmid</keyword>
<dbReference type="PANTHER" id="PTHR42693">
    <property type="entry name" value="ARYLSULFATASE FAMILY MEMBER"/>
    <property type="match status" value="1"/>
</dbReference>
<dbReference type="GeneID" id="93665954"/>
<dbReference type="OrthoDB" id="9803751at2"/>
<dbReference type="EC" id="3.-.-.-" evidence="4"/>
<proteinExistence type="inferred from homology"/>
<dbReference type="Pfam" id="PF00884">
    <property type="entry name" value="Sulfatase"/>
    <property type="match status" value="1"/>
</dbReference>
<dbReference type="AlphaFoldDB" id="A0A2K4XG28"/>
<dbReference type="Proteomes" id="UP000238288">
    <property type="component" value="Plasmid PCAR9p"/>
</dbReference>
<evidence type="ECO:0000256" key="1">
    <source>
        <dbReference type="ARBA" id="ARBA00008779"/>
    </source>
</evidence>
<dbReference type="SUPFAM" id="SSF53649">
    <property type="entry name" value="Alkaline phosphatase-like"/>
    <property type="match status" value="1"/>
</dbReference>
<evidence type="ECO:0000259" key="3">
    <source>
        <dbReference type="Pfam" id="PF00884"/>
    </source>
</evidence>
<keyword evidence="2 4" id="KW-0378">Hydrolase</keyword>
<name>A0A2K4XG28_PSEVC</name>
<dbReference type="InterPro" id="IPR017850">
    <property type="entry name" value="Alkaline_phosphatase_core_sf"/>
</dbReference>
<reference evidence="4 5" key="1">
    <citation type="submission" date="2017-11" db="EMBL/GenBank/DDBJ databases">
        <authorList>
            <person name="Han C.G."/>
        </authorList>
    </citation>
    <scope>NUCLEOTIDE SEQUENCE [LARGE SCALE GENOMIC DNA]</scope>
    <source>
        <strain evidence="5">ATCC 43555</strain>
        <plasmid evidence="5">Plasmid pcar9p</plasmid>
    </source>
</reference>
<feature type="domain" description="Sulfatase N-terminal" evidence="3">
    <location>
        <begin position="45"/>
        <end position="324"/>
    </location>
</feature>
<dbReference type="CDD" id="cd16027">
    <property type="entry name" value="SGSH"/>
    <property type="match status" value="1"/>
</dbReference>
<dbReference type="EMBL" id="LT965930">
    <property type="protein sequence ID" value="SOU43261.1"/>
    <property type="molecule type" value="Genomic_DNA"/>
</dbReference>
<dbReference type="PANTHER" id="PTHR42693:SF53">
    <property type="entry name" value="ENDO-4-O-SULFATASE"/>
    <property type="match status" value="1"/>
</dbReference>
<dbReference type="RefSeq" id="WP_104644240.1">
    <property type="nucleotide sequence ID" value="NZ_AQGW01000016.1"/>
</dbReference>
<accession>A0A2K4XG28</accession>
<comment type="similarity">
    <text evidence="1">Belongs to the sulfatase family.</text>
</comment>
<gene>
    <name evidence="4" type="ORF">PCAR9_P0067</name>
</gene>
<dbReference type="InterPro" id="IPR050738">
    <property type="entry name" value="Sulfatase"/>
</dbReference>
<protein>
    <submittedName>
        <fullName evidence="4">Formylglycine-dependent sulfatase, family S1_8</fullName>
        <ecNumber evidence="4">3.-.-.-</ecNumber>
    </submittedName>
</protein>
<organism evidence="4 5">
    <name type="scientific">Pseudoalteromonas carrageenovora IAM 12662</name>
    <dbReference type="NCBI Taxonomy" id="1314868"/>
    <lineage>
        <taxon>Bacteria</taxon>
        <taxon>Pseudomonadati</taxon>
        <taxon>Pseudomonadota</taxon>
        <taxon>Gammaproteobacteria</taxon>
        <taxon>Alteromonadales</taxon>
        <taxon>Pseudoalteromonadaceae</taxon>
        <taxon>Pseudoalteromonas</taxon>
    </lineage>
</organism>
<evidence type="ECO:0000256" key="2">
    <source>
        <dbReference type="ARBA" id="ARBA00022801"/>
    </source>
</evidence>
<geneLocation type="plasmid" evidence="5">
    <name>pcar9p</name>
</geneLocation>
<dbReference type="PROSITE" id="PS51257">
    <property type="entry name" value="PROKAR_LIPOPROTEIN"/>
    <property type="match status" value="1"/>
</dbReference>
<evidence type="ECO:0000313" key="5">
    <source>
        <dbReference type="Proteomes" id="UP000238288"/>
    </source>
</evidence>
<evidence type="ECO:0000313" key="4">
    <source>
        <dbReference type="EMBL" id="SOU43261.1"/>
    </source>
</evidence>
<dbReference type="Gene3D" id="3.40.720.10">
    <property type="entry name" value="Alkaline Phosphatase, subunit A"/>
    <property type="match status" value="1"/>
</dbReference>